<proteinExistence type="predicted"/>
<evidence type="ECO:0000313" key="2">
    <source>
        <dbReference type="EMBL" id="GJC90774.1"/>
    </source>
</evidence>
<reference evidence="2 3" key="1">
    <citation type="submission" date="2021-07" db="EMBL/GenBank/DDBJ databases">
        <title>Genome data of Colletotrichum spaethianum.</title>
        <authorList>
            <person name="Utami Y.D."/>
            <person name="Hiruma K."/>
        </authorList>
    </citation>
    <scope>NUCLEOTIDE SEQUENCE [LARGE SCALE GENOMIC DNA]</scope>
    <source>
        <strain evidence="2 3">MAFF 242679</strain>
    </source>
</reference>
<organism evidence="2 3">
    <name type="scientific">Colletotrichum liriopes</name>
    <dbReference type="NCBI Taxonomy" id="708192"/>
    <lineage>
        <taxon>Eukaryota</taxon>
        <taxon>Fungi</taxon>
        <taxon>Dikarya</taxon>
        <taxon>Ascomycota</taxon>
        <taxon>Pezizomycotina</taxon>
        <taxon>Sordariomycetes</taxon>
        <taxon>Hypocreomycetidae</taxon>
        <taxon>Glomerellales</taxon>
        <taxon>Glomerellaceae</taxon>
        <taxon>Colletotrichum</taxon>
        <taxon>Colletotrichum spaethianum species complex</taxon>
    </lineage>
</organism>
<evidence type="ECO:0000313" key="3">
    <source>
        <dbReference type="Proteomes" id="UP001055172"/>
    </source>
</evidence>
<evidence type="ECO:0000256" key="1">
    <source>
        <dbReference type="SAM" id="MobiDB-lite"/>
    </source>
</evidence>
<gene>
    <name evidence="2" type="ORF">ColLi_13612</name>
</gene>
<feature type="compositionally biased region" description="Basic and acidic residues" evidence="1">
    <location>
        <begin position="206"/>
        <end position="215"/>
    </location>
</feature>
<protein>
    <submittedName>
        <fullName evidence="2">Uncharacterized protein</fullName>
    </submittedName>
</protein>
<dbReference type="AlphaFoldDB" id="A0AA37LZV8"/>
<name>A0AA37LZV8_9PEZI</name>
<dbReference type="EMBL" id="BPPX01000059">
    <property type="protein sequence ID" value="GJC90774.1"/>
    <property type="molecule type" value="Genomic_DNA"/>
</dbReference>
<keyword evidence="3" id="KW-1185">Reference proteome</keyword>
<dbReference type="Proteomes" id="UP001055172">
    <property type="component" value="Unassembled WGS sequence"/>
</dbReference>
<accession>A0AA37LZV8</accession>
<comment type="caution">
    <text evidence="2">The sequence shown here is derived from an EMBL/GenBank/DDBJ whole genome shotgun (WGS) entry which is preliminary data.</text>
</comment>
<sequence length="765" mass="83648">MLEPLFDVAPFVLMCTGESDNAVIMPAALGENADPVDQWTAIQRAAWKCRSRWRSPVGPARLELVKIRVVGQHHSRRDTFRGFFEPVDVAARLSLLRENASVPRLYTTESPGDFDHAQLHCYHDMRRDRVIHSVICGDPDIWGHENELACNEQDQWERLREISKLELISTWPMLLADPSLARGNDLLLEEWIYYSTQLLGAGKHFKVPDDQRQDDPQLQIRQPPPETATSPQAKRELRPSLLIKLGRSACGSRSLNKPPLRLELADIRVVPRPPLGALAALAARRLVDGKRRLQHAGAPAQTHHHRALGDAVAQELGVAEGLAVDHGRGAAAAEDLLHGGVEVRDLGPRDLLDSRAAVLGPGVREGGPEGVAQGCLRPGVVGQELDAPAHGGARRVVARDDNAKDLENYVSTAPACDGVARRDRSALTSSIIVSEKKSGSLPSFSASFLSRKTISSTAERTFDSSLPTSCNLFNALAISSRTHVKRRLDLLVALSLGEIQGSVAARAGLVTEPHDVVVAQSLDKLHRRADRAVGKAAAKHKRHDGIERAVVDIRLRREGPPVGDPRLVVPQLDEPQDARVDGRRGNLVQELRRHEVLQKPAVLLPLGARLHVDVVLAAGALEHVGHQGGPVEVLAPHEDVLGLSEVGQDHDGLAQRTDQDLEEGRLELGRLLEEPEGEFAGAVDALFEGRDVSQDVLGGRRIVGDSGDRFGKSPSVEDVEQEAYCGEDEGVRWRQNVGGNDLVVAQSPARQYCAQHLDRRWLYRV</sequence>
<feature type="region of interest" description="Disordered" evidence="1">
    <location>
        <begin position="206"/>
        <end position="235"/>
    </location>
</feature>